<sequence>MSDLRLKNRVAIVTGAGQGVGEGIARRLAQAGAVVVIAARRAETGEPVVESIRSAGGSAVCIVTDVSVSRSVDECVEQTVQQFGRLDIMVHNAFMGGIPHKLEQAQIDKHWTSMSRTGVWASLFCARAAMPYLISSSARPAGQGGGRLILITSPSGIEGSANIPLYSPAKAAQRAIAKSLAREWGQHGVTVNCIGPVAGSPALLSAFNRNPALQSAIEARTPLGRVGDITQDIGSVALFLSSDDSSFVTGQTIICDGGSFLGL</sequence>
<accession>A0A6J6WRL5</accession>
<dbReference type="InterPro" id="IPR036291">
    <property type="entry name" value="NAD(P)-bd_dom_sf"/>
</dbReference>
<gene>
    <name evidence="3" type="ORF">UFOPK2921_01107</name>
</gene>
<comment type="similarity">
    <text evidence="1">Belongs to the short-chain dehydrogenases/reductases (SDR) family.</text>
</comment>
<dbReference type="PANTHER" id="PTHR43639">
    <property type="entry name" value="OXIDOREDUCTASE, SHORT-CHAIN DEHYDROGENASE/REDUCTASE FAMILY (AFU_ORTHOLOGUE AFUA_5G02870)"/>
    <property type="match status" value="1"/>
</dbReference>
<dbReference type="PANTHER" id="PTHR43639:SF1">
    <property type="entry name" value="SHORT-CHAIN DEHYDROGENASE_REDUCTASE FAMILY PROTEIN"/>
    <property type="match status" value="1"/>
</dbReference>
<evidence type="ECO:0000313" key="3">
    <source>
        <dbReference type="EMBL" id="CAB4785478.1"/>
    </source>
</evidence>
<dbReference type="Gene3D" id="3.40.50.720">
    <property type="entry name" value="NAD(P)-binding Rossmann-like Domain"/>
    <property type="match status" value="1"/>
</dbReference>
<dbReference type="CDD" id="cd05233">
    <property type="entry name" value="SDR_c"/>
    <property type="match status" value="1"/>
</dbReference>
<evidence type="ECO:0000256" key="2">
    <source>
        <dbReference type="ARBA" id="ARBA00023002"/>
    </source>
</evidence>
<dbReference type="Pfam" id="PF13561">
    <property type="entry name" value="adh_short_C2"/>
    <property type="match status" value="1"/>
</dbReference>
<dbReference type="InterPro" id="IPR002347">
    <property type="entry name" value="SDR_fam"/>
</dbReference>
<dbReference type="PRINTS" id="PR00081">
    <property type="entry name" value="GDHRDH"/>
</dbReference>
<dbReference type="EMBL" id="CAEZZV010000153">
    <property type="protein sequence ID" value="CAB4785478.1"/>
    <property type="molecule type" value="Genomic_DNA"/>
</dbReference>
<name>A0A6J6WRL5_9ZZZZ</name>
<organism evidence="3">
    <name type="scientific">freshwater metagenome</name>
    <dbReference type="NCBI Taxonomy" id="449393"/>
    <lineage>
        <taxon>unclassified sequences</taxon>
        <taxon>metagenomes</taxon>
        <taxon>ecological metagenomes</taxon>
    </lineage>
</organism>
<dbReference type="GO" id="GO:0016491">
    <property type="term" value="F:oxidoreductase activity"/>
    <property type="evidence" value="ECO:0007669"/>
    <property type="project" value="UniProtKB-KW"/>
</dbReference>
<protein>
    <submittedName>
        <fullName evidence="3">Unannotated protein</fullName>
    </submittedName>
</protein>
<keyword evidence="2" id="KW-0560">Oxidoreductase</keyword>
<reference evidence="3" key="1">
    <citation type="submission" date="2020-05" db="EMBL/GenBank/DDBJ databases">
        <authorList>
            <person name="Chiriac C."/>
            <person name="Salcher M."/>
            <person name="Ghai R."/>
            <person name="Kavagutti S V."/>
        </authorList>
    </citation>
    <scope>NUCLEOTIDE SEQUENCE</scope>
</reference>
<dbReference type="AlphaFoldDB" id="A0A6J6WRL5"/>
<dbReference type="SUPFAM" id="SSF51735">
    <property type="entry name" value="NAD(P)-binding Rossmann-fold domains"/>
    <property type="match status" value="1"/>
</dbReference>
<evidence type="ECO:0000256" key="1">
    <source>
        <dbReference type="ARBA" id="ARBA00006484"/>
    </source>
</evidence>
<dbReference type="FunFam" id="3.40.50.720:FF:000084">
    <property type="entry name" value="Short-chain dehydrogenase reductase"/>
    <property type="match status" value="1"/>
</dbReference>
<proteinExistence type="inferred from homology"/>